<dbReference type="EMBL" id="FNNI01000001">
    <property type="protein sequence ID" value="SDW30849.1"/>
    <property type="molecule type" value="Genomic_DNA"/>
</dbReference>
<evidence type="ECO:0000313" key="11">
    <source>
        <dbReference type="Proteomes" id="UP000198500"/>
    </source>
</evidence>
<keyword evidence="4 8" id="KW-0418">Kinase</keyword>
<dbReference type="NCBIfam" id="TIGR03168">
    <property type="entry name" value="1-PFK"/>
    <property type="match status" value="1"/>
</dbReference>
<dbReference type="NCBIfam" id="TIGR03828">
    <property type="entry name" value="pfkB"/>
    <property type="match status" value="1"/>
</dbReference>
<evidence type="ECO:0000256" key="3">
    <source>
        <dbReference type="ARBA" id="ARBA00022741"/>
    </source>
</evidence>
<dbReference type="SUPFAM" id="SSF53613">
    <property type="entry name" value="Ribokinase-like"/>
    <property type="match status" value="1"/>
</dbReference>
<evidence type="ECO:0000256" key="7">
    <source>
        <dbReference type="PIRNR" id="PIRNR000535"/>
    </source>
</evidence>
<accession>A0A1H2SIF9</accession>
<dbReference type="RefSeq" id="WP_092567949.1">
    <property type="nucleotide sequence ID" value="NZ_BMXH01000001.1"/>
</dbReference>
<dbReference type="PROSITE" id="PS00583">
    <property type="entry name" value="PFKB_KINASES_1"/>
    <property type="match status" value="1"/>
</dbReference>
<dbReference type="InterPro" id="IPR029056">
    <property type="entry name" value="Ribokinase-like"/>
</dbReference>
<evidence type="ECO:0000256" key="8">
    <source>
        <dbReference type="RuleBase" id="RU369061"/>
    </source>
</evidence>
<dbReference type="PIRSF" id="PIRSF000535">
    <property type="entry name" value="1PFK/6PFK/LacC"/>
    <property type="match status" value="1"/>
</dbReference>
<dbReference type="FunFam" id="3.40.1190.20:FF:000001">
    <property type="entry name" value="Phosphofructokinase"/>
    <property type="match status" value="1"/>
</dbReference>
<dbReference type="STRING" id="574349.SAMN05443545_101560"/>
<keyword evidence="11" id="KW-1185">Reference proteome</keyword>
<comment type="catalytic activity">
    <reaction evidence="6 8">
        <text>beta-D-fructose 1-phosphate + ATP = beta-D-fructose 1,6-bisphosphate + ADP + H(+)</text>
        <dbReference type="Rhea" id="RHEA:14213"/>
        <dbReference type="ChEBI" id="CHEBI:15378"/>
        <dbReference type="ChEBI" id="CHEBI:30616"/>
        <dbReference type="ChEBI" id="CHEBI:32966"/>
        <dbReference type="ChEBI" id="CHEBI:138881"/>
        <dbReference type="ChEBI" id="CHEBI:456216"/>
        <dbReference type="EC" id="2.7.1.56"/>
    </reaction>
</comment>
<dbReference type="InterPro" id="IPR022463">
    <property type="entry name" value="1-PFruKinase"/>
</dbReference>
<evidence type="ECO:0000313" key="10">
    <source>
        <dbReference type="EMBL" id="SDW30849.1"/>
    </source>
</evidence>
<feature type="domain" description="Carbohydrate kinase PfkB" evidence="9">
    <location>
        <begin position="13"/>
        <end position="297"/>
    </location>
</feature>
<dbReference type="PROSITE" id="PS00584">
    <property type="entry name" value="PFKB_KINASES_2"/>
    <property type="match status" value="1"/>
</dbReference>
<dbReference type="GO" id="GO:0008662">
    <property type="term" value="F:1-phosphofructokinase activity"/>
    <property type="evidence" value="ECO:0007669"/>
    <property type="project" value="UniProtKB-UniRule"/>
</dbReference>
<keyword evidence="5 8" id="KW-0067">ATP-binding</keyword>
<dbReference type="GO" id="GO:0016052">
    <property type="term" value="P:carbohydrate catabolic process"/>
    <property type="evidence" value="ECO:0007669"/>
    <property type="project" value="UniProtKB-ARBA"/>
</dbReference>
<dbReference type="AlphaFoldDB" id="A0A1H2SIF9"/>
<dbReference type="InterPro" id="IPR011611">
    <property type="entry name" value="PfkB_dom"/>
</dbReference>
<dbReference type="InterPro" id="IPR017583">
    <property type="entry name" value="Tagatose/fructose_Pkinase"/>
</dbReference>
<keyword evidence="2 7" id="KW-0808">Transferase</keyword>
<dbReference type="PANTHER" id="PTHR46566:SF5">
    <property type="entry name" value="1-PHOSPHOFRUCTOKINASE"/>
    <property type="match status" value="1"/>
</dbReference>
<dbReference type="CDD" id="cd01164">
    <property type="entry name" value="FruK_PfkB_like"/>
    <property type="match status" value="1"/>
</dbReference>
<proteinExistence type="inferred from homology"/>
<organism evidence="10 11">
    <name type="scientific">Aidingimonas halophila</name>
    <dbReference type="NCBI Taxonomy" id="574349"/>
    <lineage>
        <taxon>Bacteria</taxon>
        <taxon>Pseudomonadati</taxon>
        <taxon>Pseudomonadota</taxon>
        <taxon>Gammaproteobacteria</taxon>
        <taxon>Oceanospirillales</taxon>
        <taxon>Halomonadaceae</taxon>
        <taxon>Aidingimonas</taxon>
    </lineage>
</organism>
<reference evidence="10 11" key="1">
    <citation type="submission" date="2016-10" db="EMBL/GenBank/DDBJ databases">
        <authorList>
            <person name="de Groot N.N."/>
        </authorList>
    </citation>
    <scope>NUCLEOTIDE SEQUENCE [LARGE SCALE GENOMIC DNA]</scope>
    <source>
        <strain evidence="10 11">DSM 19219</strain>
    </source>
</reference>
<dbReference type="GO" id="GO:0005524">
    <property type="term" value="F:ATP binding"/>
    <property type="evidence" value="ECO:0007669"/>
    <property type="project" value="UniProtKB-UniRule"/>
</dbReference>
<dbReference type="InterPro" id="IPR002173">
    <property type="entry name" value="Carboh/pur_kinase_PfkB_CS"/>
</dbReference>
<sequence length="324" mass="34427">MARILTVSLNPALDLAIRLPRMMLGEVNRTDETHLDAAGKGVNVARVLVALGNEVTVSGFLGNANDGPFLRLFQTLGVEDAFQRVPGETRINAKVAEEGGRVTDINGPGVNIQRADWERWVAWLDALAADPQQQPDAVVIAGSLPPGISPEDQSALIGRLRQQGLPVWVDTSGEALTRAIEAGPSAVKPNEHELSDWVGESLSTHDQRLLAAHRLYRSGVDEALISVGDEGVLWVSQRGGYLATPPKVSVESTVGAGDTLVAAMLHGVLAGHPPAQILTFATALAAESVRHVGVGNPHADDIHQLQQQTRVHRFDDVDADGALA</sequence>
<protein>
    <recommendedName>
        <fullName evidence="7">Phosphofructokinase</fullName>
    </recommendedName>
</protein>
<evidence type="ECO:0000256" key="6">
    <source>
        <dbReference type="ARBA" id="ARBA00047745"/>
    </source>
</evidence>
<comment type="similarity">
    <text evidence="1 7 8">Belongs to the carbohydrate kinase PfkB family.</text>
</comment>
<dbReference type="Gene3D" id="3.40.1190.20">
    <property type="match status" value="1"/>
</dbReference>
<keyword evidence="3 8" id="KW-0547">Nucleotide-binding</keyword>
<comment type="function">
    <text evidence="8">Catalyzes the ATP-dependent phosphorylation of fructose-l-phosphate to fructose-l,6-bisphosphate.</text>
</comment>
<evidence type="ECO:0000259" key="9">
    <source>
        <dbReference type="Pfam" id="PF00294"/>
    </source>
</evidence>
<evidence type="ECO:0000256" key="4">
    <source>
        <dbReference type="ARBA" id="ARBA00022777"/>
    </source>
</evidence>
<name>A0A1H2SIF9_9GAMM</name>
<dbReference type="OrthoDB" id="9801219at2"/>
<dbReference type="Pfam" id="PF00294">
    <property type="entry name" value="PfkB"/>
    <property type="match status" value="1"/>
</dbReference>
<dbReference type="PANTHER" id="PTHR46566">
    <property type="entry name" value="1-PHOSPHOFRUCTOKINASE-RELATED"/>
    <property type="match status" value="1"/>
</dbReference>
<dbReference type="GO" id="GO:0005829">
    <property type="term" value="C:cytosol"/>
    <property type="evidence" value="ECO:0007669"/>
    <property type="project" value="TreeGrafter"/>
</dbReference>
<dbReference type="Proteomes" id="UP000198500">
    <property type="component" value="Unassembled WGS sequence"/>
</dbReference>
<gene>
    <name evidence="10" type="ORF">SAMN05443545_101560</name>
</gene>
<evidence type="ECO:0000256" key="2">
    <source>
        <dbReference type="ARBA" id="ARBA00022679"/>
    </source>
</evidence>
<evidence type="ECO:0000256" key="1">
    <source>
        <dbReference type="ARBA" id="ARBA00010688"/>
    </source>
</evidence>
<evidence type="ECO:0000256" key="5">
    <source>
        <dbReference type="ARBA" id="ARBA00022840"/>
    </source>
</evidence>
<dbReference type="GO" id="GO:0044281">
    <property type="term" value="P:small molecule metabolic process"/>
    <property type="evidence" value="ECO:0007669"/>
    <property type="project" value="UniProtKB-ARBA"/>
</dbReference>